<dbReference type="Proteomes" id="UP000654918">
    <property type="component" value="Unassembled WGS sequence"/>
</dbReference>
<dbReference type="AlphaFoldDB" id="A0A8H6KVU4"/>
<gene>
    <name evidence="2" type="ORF">CPLU01_02606</name>
</gene>
<keyword evidence="3" id="KW-1185">Reference proteome</keyword>
<proteinExistence type="predicted"/>
<dbReference type="Pfam" id="PF17132">
    <property type="entry name" value="Glyco_hydro_106"/>
    <property type="match status" value="1"/>
</dbReference>
<dbReference type="Gene3D" id="2.60.120.260">
    <property type="entry name" value="Galactose-binding domain-like"/>
    <property type="match status" value="1"/>
</dbReference>
<dbReference type="PANTHER" id="PTHR36848">
    <property type="entry name" value="DNA-BINDING PROTEIN (PUTATIVE SECRETED PROTEIN)-RELATED"/>
    <property type="match status" value="1"/>
</dbReference>
<keyword evidence="1" id="KW-0732">Signal</keyword>
<name>A0A8H6KVU4_9PEZI</name>
<comment type="caution">
    <text evidence="2">The sequence shown here is derived from an EMBL/GenBank/DDBJ whole genome shotgun (WGS) entry which is preliminary data.</text>
</comment>
<evidence type="ECO:0000313" key="3">
    <source>
        <dbReference type="Proteomes" id="UP000654918"/>
    </source>
</evidence>
<feature type="signal peptide" evidence="1">
    <location>
        <begin position="1"/>
        <end position="21"/>
    </location>
</feature>
<dbReference type="EMBL" id="WIGO01000020">
    <property type="protein sequence ID" value="KAF6838245.1"/>
    <property type="molecule type" value="Genomic_DNA"/>
</dbReference>
<organism evidence="2 3">
    <name type="scientific">Colletotrichum plurivorum</name>
    <dbReference type="NCBI Taxonomy" id="2175906"/>
    <lineage>
        <taxon>Eukaryota</taxon>
        <taxon>Fungi</taxon>
        <taxon>Dikarya</taxon>
        <taxon>Ascomycota</taxon>
        <taxon>Pezizomycotina</taxon>
        <taxon>Sordariomycetes</taxon>
        <taxon>Hypocreomycetidae</taxon>
        <taxon>Glomerellales</taxon>
        <taxon>Glomerellaceae</taxon>
        <taxon>Colletotrichum</taxon>
        <taxon>Colletotrichum orchidearum species complex</taxon>
    </lineage>
</organism>
<evidence type="ECO:0000313" key="2">
    <source>
        <dbReference type="EMBL" id="KAF6838245.1"/>
    </source>
</evidence>
<dbReference type="PANTHER" id="PTHR36848:SF2">
    <property type="entry name" value="SECRETED PROTEIN"/>
    <property type="match status" value="1"/>
</dbReference>
<protein>
    <recommendedName>
        <fullName evidence="4">Secreted protein</fullName>
    </recommendedName>
</protein>
<evidence type="ECO:0000256" key="1">
    <source>
        <dbReference type="SAM" id="SignalP"/>
    </source>
</evidence>
<accession>A0A8H6KVU4</accession>
<dbReference type="InterPro" id="IPR053161">
    <property type="entry name" value="Ulvan_degrading_GH"/>
</dbReference>
<reference evidence="2" key="1">
    <citation type="journal article" date="2020" name="Phytopathology">
        <title>Genome Sequence Resources of Colletotrichum truncatum, C. plurivorum, C. musicola, and C. sojae: Four Species Pathogenic to Soybean (Glycine max).</title>
        <authorList>
            <person name="Rogerio F."/>
            <person name="Boufleur T.R."/>
            <person name="Ciampi-Guillardi M."/>
            <person name="Sukno S.A."/>
            <person name="Thon M.R."/>
            <person name="Massola Junior N.S."/>
            <person name="Baroncelli R."/>
        </authorList>
    </citation>
    <scope>NUCLEOTIDE SEQUENCE</scope>
    <source>
        <strain evidence="2">LFN00145</strain>
    </source>
</reference>
<sequence>MNLKPALTGLVALALAEPVLGETFADAFSNPPNQYRPKFRYWIPDASADVTAVREDIHAIADVGAGGFEFLPYYQFGYQATDWSEYGYGTEAFRPIFRAAMEAADERHTLMDFAIGANQGQGVPAPPETPGLAVHLTYSNFTLGPGESYNGTLALSNQPSDPSLEYFMHTLEGFGDQKLIAVLAVAVSLLSHLDGEDNTGYTKVTSVVDLTSSVSPDSRSLSWTAPKTENVTSWRIMAWYQRFTNQRSIDPGSNPTTYLQNGSWIVDHFSAAGSELREAKGKTDKDFANLAWEDSMEMNAGVWWTPGFDEKFRQSRGYDVQQCLPFLLSTVNSWAQQVIPYGEGFESVNRTISEKCIDDYRIVLQEGYKEYAGAHVEWSRARGARFSNQPAYNLPLSAIDTALLVDAPEVESYGFKDKIDSYKFFSGPARLAGNPVVSSECGAVPELSYTQKLEELLRSVHRGLAGGVSMNVFHGFPYSGSFANTTWPGVTIFAYRFTEMWGPRQPLWDHMPSFMDYVGRNQFILQSGTPKVDLAFYKYGVPYRKSDGYDNDNLNLRGYTYDFLGPASLESDRATVCDGILAADGPAYKALVFSNQTKIPLTTATRVKELALSGLPLFFVGNETLQGVGTDLAQTAEVEATLRDIMEGGLPNVAKVPSADELIAALTSSGLFPNAALPNDGSARGWFTFWRSTEDAEIIWLYNDGANGNSSDTVQVTFSGVGTSTPYVMDAWTGAISPVLQYVVQGGDIVVPVSLQANQSTLISFQKEPSGLIPPPKAVVTSTSGSPVRLASRATADGTTLLAAQSDGGMTEITLSDGRAIRLSTTTPERTTLEQWDIQVEDWHRTDNASSVDKEITVFEYPSSPLMPWAELDAKSLTNVSGIGRYSTNFTTPTATEGRVLGARLHLGKQEDSTRVKVNGVDVALAGFSQGISSSIDISAQVNWPSNASSVGNELTVEVATTLLNRIRSETNITWSMGTWPDSSLYAAKPLEKHGLQGPVWIEWLEMVDLA</sequence>
<feature type="chain" id="PRO_5034638232" description="Secreted protein" evidence="1">
    <location>
        <begin position="22"/>
        <end position="1011"/>
    </location>
</feature>
<evidence type="ECO:0008006" key="4">
    <source>
        <dbReference type="Google" id="ProtNLM"/>
    </source>
</evidence>